<dbReference type="OrthoDB" id="3037019at2759"/>
<feature type="transmembrane region" description="Helical" evidence="1">
    <location>
        <begin position="31"/>
        <end position="54"/>
    </location>
</feature>
<dbReference type="HOGENOM" id="CLU_152711_0_0_1"/>
<keyword evidence="1" id="KW-0472">Membrane</keyword>
<accession>A0A0C3GIK6</accession>
<sequence length="113" mass="12444">MEAVLMLLTAYKSIAYRNQTNRAIIVLARDSILYFVVVFACLASVLALDIPLYITVSVQIPAQCVASIAVGRMMMNIRGLVMGDPEHTAYLTTLQFYPNVQPNVSSTESEDVV</sequence>
<organism evidence="2 3">
    <name type="scientific">Piloderma croceum (strain F 1598)</name>
    <dbReference type="NCBI Taxonomy" id="765440"/>
    <lineage>
        <taxon>Eukaryota</taxon>
        <taxon>Fungi</taxon>
        <taxon>Dikarya</taxon>
        <taxon>Basidiomycota</taxon>
        <taxon>Agaricomycotina</taxon>
        <taxon>Agaricomycetes</taxon>
        <taxon>Agaricomycetidae</taxon>
        <taxon>Atheliales</taxon>
        <taxon>Atheliaceae</taxon>
        <taxon>Piloderma</taxon>
    </lineage>
</organism>
<evidence type="ECO:0000256" key="1">
    <source>
        <dbReference type="SAM" id="Phobius"/>
    </source>
</evidence>
<dbReference type="InParanoid" id="A0A0C3GIK6"/>
<keyword evidence="1" id="KW-1133">Transmembrane helix</keyword>
<dbReference type="EMBL" id="KN832971">
    <property type="protein sequence ID" value="KIM91464.1"/>
    <property type="molecule type" value="Genomic_DNA"/>
</dbReference>
<evidence type="ECO:0000313" key="3">
    <source>
        <dbReference type="Proteomes" id="UP000054166"/>
    </source>
</evidence>
<keyword evidence="3" id="KW-1185">Reference proteome</keyword>
<name>A0A0C3GIK6_PILCF</name>
<dbReference type="Proteomes" id="UP000054166">
    <property type="component" value="Unassembled WGS sequence"/>
</dbReference>
<keyword evidence="1" id="KW-0812">Transmembrane</keyword>
<proteinExistence type="predicted"/>
<dbReference type="AlphaFoldDB" id="A0A0C3GIK6"/>
<reference evidence="2 3" key="1">
    <citation type="submission" date="2014-04" db="EMBL/GenBank/DDBJ databases">
        <authorList>
            <consortium name="DOE Joint Genome Institute"/>
            <person name="Kuo A."/>
            <person name="Tarkka M."/>
            <person name="Buscot F."/>
            <person name="Kohler A."/>
            <person name="Nagy L.G."/>
            <person name="Floudas D."/>
            <person name="Copeland A."/>
            <person name="Barry K.W."/>
            <person name="Cichocki N."/>
            <person name="Veneault-Fourrey C."/>
            <person name="LaButti K."/>
            <person name="Lindquist E.A."/>
            <person name="Lipzen A."/>
            <person name="Lundell T."/>
            <person name="Morin E."/>
            <person name="Murat C."/>
            <person name="Sun H."/>
            <person name="Tunlid A."/>
            <person name="Henrissat B."/>
            <person name="Grigoriev I.V."/>
            <person name="Hibbett D.S."/>
            <person name="Martin F."/>
            <person name="Nordberg H.P."/>
            <person name="Cantor M.N."/>
            <person name="Hua S.X."/>
        </authorList>
    </citation>
    <scope>NUCLEOTIDE SEQUENCE [LARGE SCALE GENOMIC DNA]</scope>
    <source>
        <strain evidence="2 3">F 1598</strain>
    </source>
</reference>
<gene>
    <name evidence="2" type="ORF">PILCRDRAFT_130120</name>
</gene>
<reference evidence="3" key="2">
    <citation type="submission" date="2015-01" db="EMBL/GenBank/DDBJ databases">
        <title>Evolutionary Origins and Diversification of the Mycorrhizal Mutualists.</title>
        <authorList>
            <consortium name="DOE Joint Genome Institute"/>
            <consortium name="Mycorrhizal Genomics Consortium"/>
            <person name="Kohler A."/>
            <person name="Kuo A."/>
            <person name="Nagy L.G."/>
            <person name="Floudas D."/>
            <person name="Copeland A."/>
            <person name="Barry K.W."/>
            <person name="Cichocki N."/>
            <person name="Veneault-Fourrey C."/>
            <person name="LaButti K."/>
            <person name="Lindquist E.A."/>
            <person name="Lipzen A."/>
            <person name="Lundell T."/>
            <person name="Morin E."/>
            <person name="Murat C."/>
            <person name="Riley R."/>
            <person name="Ohm R."/>
            <person name="Sun H."/>
            <person name="Tunlid A."/>
            <person name="Henrissat B."/>
            <person name="Grigoriev I.V."/>
            <person name="Hibbett D.S."/>
            <person name="Martin F."/>
        </authorList>
    </citation>
    <scope>NUCLEOTIDE SEQUENCE [LARGE SCALE GENOMIC DNA]</scope>
    <source>
        <strain evidence="3">F 1598</strain>
    </source>
</reference>
<evidence type="ECO:0000313" key="2">
    <source>
        <dbReference type="EMBL" id="KIM91464.1"/>
    </source>
</evidence>
<protein>
    <submittedName>
        <fullName evidence="2">Uncharacterized protein</fullName>
    </submittedName>
</protein>